<dbReference type="AlphaFoldDB" id="A0A1N6G2V1"/>
<evidence type="ECO:0000313" key="1">
    <source>
        <dbReference type="EMBL" id="SIO01833.1"/>
    </source>
</evidence>
<protein>
    <recommendedName>
        <fullName evidence="3">YjbR protein</fullName>
    </recommendedName>
</protein>
<accession>A0A1N6G2V1</accession>
<dbReference type="RefSeq" id="WP_074260445.1">
    <property type="nucleotide sequence ID" value="NZ_FSRJ01000003.1"/>
</dbReference>
<dbReference type="EMBL" id="FSRJ01000003">
    <property type="protein sequence ID" value="SIO01833.1"/>
    <property type="molecule type" value="Genomic_DNA"/>
</dbReference>
<dbReference type="STRING" id="232089.SAMN05443544_2246"/>
<evidence type="ECO:0000313" key="2">
    <source>
        <dbReference type="Proteomes" id="UP000184699"/>
    </source>
</evidence>
<name>A0A1N6G2V1_9MICO</name>
<dbReference type="OrthoDB" id="6167040at2"/>
<keyword evidence="2" id="KW-1185">Reference proteome</keyword>
<proteinExistence type="predicted"/>
<dbReference type="InterPro" id="IPR058532">
    <property type="entry name" value="YjbR/MT2646/Rv2570-like"/>
</dbReference>
<organism evidence="1 2">
    <name type="scientific">Agromyces cerinus subsp. cerinus</name>
    <dbReference type="NCBI Taxonomy" id="232089"/>
    <lineage>
        <taxon>Bacteria</taxon>
        <taxon>Bacillati</taxon>
        <taxon>Actinomycetota</taxon>
        <taxon>Actinomycetes</taxon>
        <taxon>Micrococcales</taxon>
        <taxon>Microbacteriaceae</taxon>
        <taxon>Agromyces</taxon>
    </lineage>
</organism>
<reference evidence="2" key="1">
    <citation type="submission" date="2016-11" db="EMBL/GenBank/DDBJ databases">
        <authorList>
            <person name="Varghese N."/>
            <person name="Submissions S."/>
        </authorList>
    </citation>
    <scope>NUCLEOTIDE SEQUENCE [LARGE SCALE GENOMIC DNA]</scope>
    <source>
        <strain evidence="2">DSM 8595</strain>
    </source>
</reference>
<sequence>MAVIDDVRALGAELERSYLAYVRGRLKFRVGQMVYVAFSLDESVMGFAFPKEERAALVAGNPRKFQMPSDSDLRFNWVHADLTVLEATEARELVVDAWRMVVPAKLSRAYDLAHPAGPQ</sequence>
<gene>
    <name evidence="1" type="ORF">SAMN05443544_2246</name>
</gene>
<dbReference type="Proteomes" id="UP000184699">
    <property type="component" value="Unassembled WGS sequence"/>
</dbReference>
<dbReference type="Pfam" id="PF04237">
    <property type="entry name" value="YjbR"/>
    <property type="match status" value="1"/>
</dbReference>
<evidence type="ECO:0008006" key="3">
    <source>
        <dbReference type="Google" id="ProtNLM"/>
    </source>
</evidence>